<dbReference type="EMBL" id="VFQX01000030">
    <property type="protein sequence ID" value="KAF0978209.1"/>
    <property type="molecule type" value="Genomic_DNA"/>
</dbReference>
<feature type="domain" description="Macro" evidence="7">
    <location>
        <begin position="16"/>
        <end position="201"/>
    </location>
</feature>
<dbReference type="VEuPathDB" id="AmoebaDB:NfTy_057030"/>
<dbReference type="Pfam" id="PF01661">
    <property type="entry name" value="Macro"/>
    <property type="match status" value="1"/>
</dbReference>
<name>A0A6A5BZ29_NAEFO</name>
<keyword evidence="5" id="KW-0539">Nucleus</keyword>
<proteinExistence type="predicted"/>
<evidence type="ECO:0000256" key="4">
    <source>
        <dbReference type="ARBA" id="ARBA00023027"/>
    </source>
</evidence>
<dbReference type="InterPro" id="IPR002589">
    <property type="entry name" value="Macro_dom"/>
</dbReference>
<dbReference type="RefSeq" id="XP_044562922.1">
    <property type="nucleotide sequence ID" value="XM_044705950.1"/>
</dbReference>
<dbReference type="SMART" id="SM00506">
    <property type="entry name" value="A1pp"/>
    <property type="match status" value="1"/>
</dbReference>
<feature type="region of interest" description="Disordered" evidence="6">
    <location>
        <begin position="207"/>
        <end position="282"/>
    </location>
</feature>
<dbReference type="GO" id="GO:0010629">
    <property type="term" value="P:negative regulation of gene expression"/>
    <property type="evidence" value="ECO:0007669"/>
    <property type="project" value="TreeGrafter"/>
</dbReference>
<dbReference type="GeneID" id="68109942"/>
<dbReference type="AlphaFoldDB" id="A0A6A5BZ29"/>
<dbReference type="InterPro" id="IPR052056">
    <property type="entry name" value="Mono-ARTD/PARP"/>
</dbReference>
<comment type="caution">
    <text evidence="8">The sequence shown here is derived from an EMBL/GenBank/DDBJ whole genome shotgun (WGS) entry which is preliminary data.</text>
</comment>
<keyword evidence="4" id="KW-0520">NAD</keyword>
<evidence type="ECO:0000256" key="3">
    <source>
        <dbReference type="ARBA" id="ARBA00022679"/>
    </source>
</evidence>
<dbReference type="PANTHER" id="PTHR14453">
    <property type="entry name" value="PARP/ZINC FINGER CCCH TYPE DOMAIN CONTAINING PROTEIN"/>
    <property type="match status" value="1"/>
</dbReference>
<accession>A0A6A5BZ29</accession>
<gene>
    <name evidence="8" type="ORF">FDP41_002724</name>
</gene>
<dbReference type="SUPFAM" id="SSF52949">
    <property type="entry name" value="Macro domain-like"/>
    <property type="match status" value="1"/>
</dbReference>
<keyword evidence="2" id="KW-0328">Glycosyltransferase</keyword>
<evidence type="ECO:0000256" key="1">
    <source>
        <dbReference type="ARBA" id="ARBA00004123"/>
    </source>
</evidence>
<evidence type="ECO:0000256" key="5">
    <source>
        <dbReference type="ARBA" id="ARBA00023242"/>
    </source>
</evidence>
<dbReference type="Proteomes" id="UP000444721">
    <property type="component" value="Unassembled WGS sequence"/>
</dbReference>
<evidence type="ECO:0000259" key="7">
    <source>
        <dbReference type="PROSITE" id="PS51154"/>
    </source>
</evidence>
<dbReference type="OMA" id="IGFDAMC"/>
<reference evidence="8 9" key="1">
    <citation type="journal article" date="2019" name="Sci. Rep.">
        <title>Nanopore sequencing improves the draft genome of the human pathogenic amoeba Naegleria fowleri.</title>
        <authorList>
            <person name="Liechti N."/>
            <person name="Schurch N."/>
            <person name="Bruggmann R."/>
            <person name="Wittwer M."/>
        </authorList>
    </citation>
    <scope>NUCLEOTIDE SEQUENCE [LARGE SCALE GENOMIC DNA]</scope>
    <source>
        <strain evidence="8 9">ATCC 30894</strain>
    </source>
</reference>
<dbReference type="VEuPathDB" id="AmoebaDB:FDP41_002724"/>
<dbReference type="GO" id="GO:0003714">
    <property type="term" value="F:transcription corepressor activity"/>
    <property type="evidence" value="ECO:0007669"/>
    <property type="project" value="TreeGrafter"/>
</dbReference>
<dbReference type="GO" id="GO:0005634">
    <property type="term" value="C:nucleus"/>
    <property type="evidence" value="ECO:0007669"/>
    <property type="project" value="UniProtKB-SubCell"/>
</dbReference>
<dbReference type="VEuPathDB" id="AmoebaDB:NF0061860"/>
<evidence type="ECO:0000256" key="2">
    <source>
        <dbReference type="ARBA" id="ARBA00022676"/>
    </source>
</evidence>
<feature type="compositionally biased region" description="Basic and acidic residues" evidence="6">
    <location>
        <begin position="211"/>
        <end position="238"/>
    </location>
</feature>
<evidence type="ECO:0000256" key="6">
    <source>
        <dbReference type="SAM" id="MobiDB-lite"/>
    </source>
</evidence>
<dbReference type="GO" id="GO:0005737">
    <property type="term" value="C:cytoplasm"/>
    <property type="evidence" value="ECO:0007669"/>
    <property type="project" value="TreeGrafter"/>
</dbReference>
<dbReference type="GO" id="GO:0016757">
    <property type="term" value="F:glycosyltransferase activity"/>
    <property type="evidence" value="ECO:0007669"/>
    <property type="project" value="UniProtKB-KW"/>
</dbReference>
<dbReference type="Gene3D" id="3.40.220.10">
    <property type="entry name" value="Leucine Aminopeptidase, subunit E, domain 1"/>
    <property type="match status" value="1"/>
</dbReference>
<dbReference type="PANTHER" id="PTHR14453:SF67">
    <property type="entry name" value="POLY [ADP-RIBOSE] POLYMERASE"/>
    <property type="match status" value="1"/>
</dbReference>
<organism evidence="8 9">
    <name type="scientific">Naegleria fowleri</name>
    <name type="common">Brain eating amoeba</name>
    <dbReference type="NCBI Taxonomy" id="5763"/>
    <lineage>
        <taxon>Eukaryota</taxon>
        <taxon>Discoba</taxon>
        <taxon>Heterolobosea</taxon>
        <taxon>Tetramitia</taxon>
        <taxon>Eutetramitia</taxon>
        <taxon>Vahlkampfiidae</taxon>
        <taxon>Naegleria</taxon>
    </lineage>
</organism>
<evidence type="ECO:0000313" key="8">
    <source>
        <dbReference type="EMBL" id="KAF0978209.1"/>
    </source>
</evidence>
<protein>
    <recommendedName>
        <fullName evidence="7">Macro domain-containing protein</fullName>
    </recommendedName>
</protein>
<dbReference type="InterPro" id="IPR043472">
    <property type="entry name" value="Macro_dom-like"/>
</dbReference>
<dbReference type="PROSITE" id="PS51154">
    <property type="entry name" value="MACRO"/>
    <property type="match status" value="1"/>
</dbReference>
<dbReference type="OrthoDB" id="6133115at2759"/>
<evidence type="ECO:0000313" key="9">
    <source>
        <dbReference type="Proteomes" id="UP000444721"/>
    </source>
</evidence>
<keyword evidence="3" id="KW-0808">Transferase</keyword>
<sequence>MSASSSSSNNALNERVVEEISLTATGQTIQLIDGNLLHAINTDAIVYAEVSGQLELSGTDILAEAGSSVQEEAKNFVMQNGPLDSTDKVAFVSGGNLKARYIIFAAGPMWKGGKKNERSTMEEIVQTCLEESNKKQLTSIGFDAMCTDLFGFPTERSAEALINAIGSYCHFKHFPYLNLIKIYVNEEDKLRIFKLALNEAFRTYLNSQNQDESKKRKNETAETNHTEIIHEQPSHQQEDDVASSDDDDESSTHDSKRVKGLKKANNFRNPSWKRNRHENSLLSKSKKTNIHDKTTNMSIVGDTMSISTSIAMDDFSGMNDEEQNNGEDAAFDMTFL</sequence>
<comment type="subcellular location">
    <subcellularLocation>
        <location evidence="1">Nucleus</location>
    </subcellularLocation>
</comment>
<feature type="compositionally biased region" description="Acidic residues" evidence="6">
    <location>
        <begin position="239"/>
        <end position="249"/>
    </location>
</feature>
<keyword evidence="9" id="KW-1185">Reference proteome</keyword>